<reference evidence="1 2" key="1">
    <citation type="submission" date="2019-11" db="EMBL/GenBank/DDBJ databases">
        <title>Characterisation of Fundicoccus ignavus gen. nov. sp. nov., a novel genus of the family Aerococcaceae isolated from bulk tank milk.</title>
        <authorList>
            <person name="Siebert A."/>
            <person name="Huptas C."/>
            <person name="Wenning M."/>
            <person name="Scherer S."/>
            <person name="Doll E.V."/>
        </authorList>
    </citation>
    <scope>NUCLEOTIDE SEQUENCE [LARGE SCALE GENOMIC DNA]</scope>
    <source>
        <strain evidence="1 2">DSM 109653</strain>
    </source>
</reference>
<comment type="caution">
    <text evidence="1">The sequence shown here is derived from an EMBL/GenBank/DDBJ whole genome shotgun (WGS) entry which is preliminary data.</text>
</comment>
<evidence type="ECO:0000313" key="1">
    <source>
        <dbReference type="EMBL" id="MRI82672.1"/>
    </source>
</evidence>
<accession>A0A844BWY3</accession>
<protein>
    <submittedName>
        <fullName evidence="1">Uncharacterized protein</fullName>
    </submittedName>
</protein>
<gene>
    <name evidence="1" type="ORF">GIY11_11685</name>
</gene>
<name>A0A844BWY3_9LACT</name>
<evidence type="ECO:0000313" key="2">
    <source>
        <dbReference type="Proteomes" id="UP000469870"/>
    </source>
</evidence>
<dbReference type="Proteomes" id="UP000469870">
    <property type="component" value="Unassembled WGS sequence"/>
</dbReference>
<dbReference type="AlphaFoldDB" id="A0A844BWY3"/>
<dbReference type="RefSeq" id="WP_153862730.1">
    <property type="nucleotide sequence ID" value="NZ_WJQR01000016.1"/>
</dbReference>
<sequence length="96" mass="11326">MDNLVYVVDLLQTKCGISVKIEDIGYESINLEREELDERLLPHYFEEIQTGREVMIHLYAVEEYLVYILADLKDMQWLLIGILEADNLIYTLVPDY</sequence>
<organism evidence="1 2">
    <name type="scientific">Fundicoccus ignavus</name>
    <dbReference type="NCBI Taxonomy" id="2664442"/>
    <lineage>
        <taxon>Bacteria</taxon>
        <taxon>Bacillati</taxon>
        <taxon>Bacillota</taxon>
        <taxon>Bacilli</taxon>
        <taxon>Lactobacillales</taxon>
        <taxon>Aerococcaceae</taxon>
        <taxon>Fundicoccus</taxon>
    </lineage>
</organism>
<dbReference type="EMBL" id="WJQR01000016">
    <property type="protein sequence ID" value="MRI82672.1"/>
    <property type="molecule type" value="Genomic_DNA"/>
</dbReference>
<proteinExistence type="predicted"/>